<comment type="caution">
    <text evidence="7">The sequence shown here is derived from an EMBL/GenBank/DDBJ whole genome shotgun (WGS) entry which is preliminary data.</text>
</comment>
<evidence type="ECO:0000256" key="1">
    <source>
        <dbReference type="ARBA" id="ARBA00005641"/>
    </source>
</evidence>
<organism evidence="7 8">
    <name type="scientific">Wickerhamomyces pijperi</name>
    <name type="common">Yeast</name>
    <name type="synonym">Pichia pijperi</name>
    <dbReference type="NCBI Taxonomy" id="599730"/>
    <lineage>
        <taxon>Eukaryota</taxon>
        <taxon>Fungi</taxon>
        <taxon>Dikarya</taxon>
        <taxon>Ascomycota</taxon>
        <taxon>Saccharomycotina</taxon>
        <taxon>Saccharomycetes</taxon>
        <taxon>Phaffomycetales</taxon>
        <taxon>Wickerhamomycetaceae</taxon>
        <taxon>Wickerhamomyces</taxon>
    </lineage>
</organism>
<evidence type="ECO:0000313" key="8">
    <source>
        <dbReference type="Proteomes" id="UP000774326"/>
    </source>
</evidence>
<dbReference type="Proteomes" id="UP000774326">
    <property type="component" value="Unassembled WGS sequence"/>
</dbReference>
<comment type="similarity">
    <text evidence="1 5">Belongs to the glycosyl hydrolase 5 (cellulase A) family.</text>
</comment>
<dbReference type="PANTHER" id="PTHR31297">
    <property type="entry name" value="GLUCAN ENDO-1,6-BETA-GLUCOSIDASE B"/>
    <property type="match status" value="1"/>
</dbReference>
<dbReference type="GO" id="GO:0005737">
    <property type="term" value="C:cytoplasm"/>
    <property type="evidence" value="ECO:0007669"/>
    <property type="project" value="UniProtKB-ARBA"/>
</dbReference>
<dbReference type="GO" id="GO:0005576">
    <property type="term" value="C:extracellular region"/>
    <property type="evidence" value="ECO:0007669"/>
    <property type="project" value="TreeGrafter"/>
</dbReference>
<dbReference type="SUPFAM" id="SSF51445">
    <property type="entry name" value="(Trans)glycosidases"/>
    <property type="match status" value="1"/>
</dbReference>
<keyword evidence="8" id="KW-1185">Reference proteome</keyword>
<dbReference type="InterPro" id="IPR050386">
    <property type="entry name" value="Glycosyl_hydrolase_5"/>
</dbReference>
<dbReference type="AlphaFoldDB" id="A0A9P8Q821"/>
<evidence type="ECO:0000259" key="6">
    <source>
        <dbReference type="Pfam" id="PF00150"/>
    </source>
</evidence>
<dbReference type="Pfam" id="PF00150">
    <property type="entry name" value="Cellulase"/>
    <property type="match status" value="1"/>
</dbReference>
<evidence type="ECO:0000256" key="4">
    <source>
        <dbReference type="ARBA" id="ARBA00023316"/>
    </source>
</evidence>
<sequence>MGLFSRILNNIEGANSQQLVTTPPSFVAPKGQQPDRRTIFRNRQNFGVNFGSLFVQEKWICDRFFINNTNNELDAISAYIDTHGLDKTKEDLQDHWNNYVTDSDWQWLREKNVTAIRLPIGYWHVDNGRFTRDTPFAKIAVAYSNSWTAIQNIFKKANQYDIGILIDLHGLPGGANGADHSGTASGRSDFWNESRYQTLAIESLQFITNDCQKYENFVALQIVNESVFSEQAISQKHYYANAIRAVRQIDSSIPIIISDGWWADQWVKWLSESESRLGCHSGVVIDSHIYRCFDDSDKNKSPEQIINDLGPSVLTNLSSSADFVIGEYSCVLAGESWSKTNSDDRPNLAQRYGQAQSSLFIERANFGYFFWTFKFRWGDGGEWGFVPQVNSGALLSQVTQLQREIGNEEMFKEALNGALTPHRDYWNAQDPSTAYEHWRFEDGFKTAWMDASAFARFNGSRLGRLNAWKSSRRQEYINSKGDSGFMWEWDHGFDQGLKACCHTLFYS</sequence>
<proteinExistence type="inferred from homology"/>
<dbReference type="GO" id="GO:0009986">
    <property type="term" value="C:cell surface"/>
    <property type="evidence" value="ECO:0007669"/>
    <property type="project" value="TreeGrafter"/>
</dbReference>
<dbReference type="EMBL" id="JAEUBG010002324">
    <property type="protein sequence ID" value="KAH3684780.1"/>
    <property type="molecule type" value="Genomic_DNA"/>
</dbReference>
<evidence type="ECO:0000256" key="2">
    <source>
        <dbReference type="ARBA" id="ARBA00022801"/>
    </source>
</evidence>
<dbReference type="FunFam" id="3.20.20.80:FF:000100">
    <property type="entry name" value="Glycoside hydrolase superfamily"/>
    <property type="match status" value="1"/>
</dbReference>
<dbReference type="InterPro" id="IPR017853">
    <property type="entry name" value="GH"/>
</dbReference>
<dbReference type="GO" id="GO:0009251">
    <property type="term" value="P:glucan catabolic process"/>
    <property type="evidence" value="ECO:0007669"/>
    <property type="project" value="TreeGrafter"/>
</dbReference>
<gene>
    <name evidence="7" type="ORF">WICPIJ_004244</name>
</gene>
<keyword evidence="3 5" id="KW-0326">Glycosidase</keyword>
<reference evidence="7" key="2">
    <citation type="submission" date="2021-01" db="EMBL/GenBank/DDBJ databases">
        <authorList>
            <person name="Schikora-Tamarit M.A."/>
        </authorList>
    </citation>
    <scope>NUCLEOTIDE SEQUENCE</scope>
    <source>
        <strain evidence="7">CBS2887</strain>
    </source>
</reference>
<dbReference type="GO" id="GO:0046557">
    <property type="term" value="F:glucan endo-1,6-beta-glucosidase activity"/>
    <property type="evidence" value="ECO:0007669"/>
    <property type="project" value="TreeGrafter"/>
</dbReference>
<accession>A0A9P8Q821</accession>
<dbReference type="Gene3D" id="3.20.20.80">
    <property type="entry name" value="Glycosidases"/>
    <property type="match status" value="1"/>
</dbReference>
<reference evidence="7" key="1">
    <citation type="journal article" date="2021" name="Open Biol.">
        <title>Shared evolutionary footprints suggest mitochondrial oxidative damage underlies multiple complex I losses in fungi.</title>
        <authorList>
            <person name="Schikora-Tamarit M.A."/>
            <person name="Marcet-Houben M."/>
            <person name="Nosek J."/>
            <person name="Gabaldon T."/>
        </authorList>
    </citation>
    <scope>NUCLEOTIDE SEQUENCE</scope>
    <source>
        <strain evidence="7">CBS2887</strain>
    </source>
</reference>
<protein>
    <recommendedName>
        <fullName evidence="6">Glycoside hydrolase family 5 domain-containing protein</fullName>
    </recommendedName>
</protein>
<dbReference type="GO" id="GO:0071555">
    <property type="term" value="P:cell wall organization"/>
    <property type="evidence" value="ECO:0007669"/>
    <property type="project" value="UniProtKB-KW"/>
</dbReference>
<evidence type="ECO:0000256" key="3">
    <source>
        <dbReference type="ARBA" id="ARBA00023295"/>
    </source>
</evidence>
<evidence type="ECO:0000313" key="7">
    <source>
        <dbReference type="EMBL" id="KAH3684780.1"/>
    </source>
</evidence>
<dbReference type="PANTHER" id="PTHR31297:SF43">
    <property type="entry name" value="GLUCAN 1,3-BETA-GLUCOSIDASE 3"/>
    <property type="match status" value="1"/>
</dbReference>
<feature type="domain" description="Glycoside hydrolase family 5" evidence="6">
    <location>
        <begin position="93"/>
        <end position="373"/>
    </location>
</feature>
<dbReference type="InterPro" id="IPR001547">
    <property type="entry name" value="Glyco_hydro_5"/>
</dbReference>
<evidence type="ECO:0000256" key="5">
    <source>
        <dbReference type="RuleBase" id="RU361153"/>
    </source>
</evidence>
<dbReference type="OrthoDB" id="1887033at2759"/>
<name>A0A9P8Q821_WICPI</name>
<keyword evidence="4" id="KW-0961">Cell wall biogenesis/degradation</keyword>
<keyword evidence="2 5" id="KW-0378">Hydrolase</keyword>